<evidence type="ECO:0000256" key="4">
    <source>
        <dbReference type="ARBA" id="ARBA00022833"/>
    </source>
</evidence>
<proteinExistence type="predicted"/>
<dbReference type="InterPro" id="IPR013785">
    <property type="entry name" value="Aldolase_TIM"/>
</dbReference>
<dbReference type="RefSeq" id="WP_096463554.1">
    <property type="nucleotide sequence ID" value="NZ_AP017312.1"/>
</dbReference>
<evidence type="ECO:0000313" key="5">
    <source>
        <dbReference type="EMBL" id="BAU26513.1"/>
    </source>
</evidence>
<keyword evidence="3" id="KW-0479">Metal-binding</keyword>
<organism evidence="5 6">
    <name type="scientific">Aneurinibacillus soli</name>
    <dbReference type="NCBI Taxonomy" id="1500254"/>
    <lineage>
        <taxon>Bacteria</taxon>
        <taxon>Bacillati</taxon>
        <taxon>Bacillota</taxon>
        <taxon>Bacilli</taxon>
        <taxon>Bacillales</taxon>
        <taxon>Paenibacillaceae</taxon>
        <taxon>Aneurinibacillus group</taxon>
        <taxon>Aneurinibacillus</taxon>
    </lineage>
</organism>
<evidence type="ECO:0000313" key="6">
    <source>
        <dbReference type="Proteomes" id="UP000217696"/>
    </source>
</evidence>
<dbReference type="EMBL" id="AP017312">
    <property type="protein sequence ID" value="BAU26513.1"/>
    <property type="molecule type" value="Genomic_DNA"/>
</dbReference>
<dbReference type="GO" id="GO:0046872">
    <property type="term" value="F:metal ion binding"/>
    <property type="evidence" value="ECO:0007669"/>
    <property type="project" value="UniProtKB-KW"/>
</dbReference>
<keyword evidence="2 5" id="KW-0808">Transferase</keyword>
<evidence type="ECO:0000256" key="1">
    <source>
        <dbReference type="ARBA" id="ARBA00001947"/>
    </source>
</evidence>
<reference evidence="5 6" key="1">
    <citation type="submission" date="2015-12" db="EMBL/GenBank/DDBJ databases">
        <title>Genome sequence of Aneurinibacillus soli.</title>
        <authorList>
            <person name="Lee J.S."/>
            <person name="Lee K.C."/>
            <person name="Kim K.K."/>
            <person name="Lee B.W."/>
        </authorList>
    </citation>
    <scope>NUCLEOTIDE SEQUENCE [LARGE SCALE GENOMIC DNA]</scope>
    <source>
        <strain evidence="5 6">CB4</strain>
    </source>
</reference>
<dbReference type="AlphaFoldDB" id="A0A0U5ART2"/>
<sequence length="275" mass="30473">MKKLIINLAPTGIIPVKQMTPHVPIHPEEIVADVLKCAELGASIVHLHARDGEEKATYKKDIYGSIIHGIRSVNKDLVIVVSTSGRVFGDFEQRSEVLNLEEELRPDMASLTLGSLNFYNKASSNSPSMIAKLAEKMLECDIKPELEVFDLGMVNFAHYLIKKELLKPPYYFNILLGNIATAQAKLMHLGLIVSELPEQSIWSVAGIGSYQKQMSALGVTLADGVRIGLEDNLWEDDSRTHLASNVTLVQRVVNLAQAMERPIATPQDVRSMLFK</sequence>
<dbReference type="PANTHER" id="PTHR37418">
    <property type="entry name" value="3-KETO-5-AMINOHEXANOATE CLEAVAGE ENZYME-RELATED"/>
    <property type="match status" value="1"/>
</dbReference>
<dbReference type="KEGG" id="asoc:CB4_00640"/>
<dbReference type="InterPro" id="IPR008567">
    <property type="entry name" value="BKACE"/>
</dbReference>
<dbReference type="PANTHER" id="PTHR37418:SF2">
    <property type="entry name" value="3-KETO-5-AMINOHEXANOATE CLEAVAGE ENZYME"/>
    <property type="match status" value="1"/>
</dbReference>
<protein>
    <submittedName>
        <fullName evidence="5">3-keto-5-aminohexanoate cleavage enzyme</fullName>
        <ecNumber evidence="5">2.-.-.-</ecNumber>
    </submittedName>
</protein>
<evidence type="ECO:0000256" key="2">
    <source>
        <dbReference type="ARBA" id="ARBA00022679"/>
    </source>
</evidence>
<keyword evidence="4" id="KW-0862">Zinc</keyword>
<dbReference type="Proteomes" id="UP000217696">
    <property type="component" value="Chromosome"/>
</dbReference>
<dbReference type="EC" id="2.-.-.-" evidence="5"/>
<accession>A0A0U5ART2</accession>
<name>A0A0U5ART2_9BACL</name>
<evidence type="ECO:0000256" key="3">
    <source>
        <dbReference type="ARBA" id="ARBA00022723"/>
    </source>
</evidence>
<dbReference type="Gene3D" id="3.20.20.70">
    <property type="entry name" value="Aldolase class I"/>
    <property type="match status" value="1"/>
</dbReference>
<comment type="cofactor">
    <cofactor evidence="1">
        <name>Zn(2+)</name>
        <dbReference type="ChEBI" id="CHEBI:29105"/>
    </cofactor>
</comment>
<keyword evidence="6" id="KW-1185">Reference proteome</keyword>
<gene>
    <name evidence="5" type="primary">kce</name>
    <name evidence="5" type="ORF">CB4_00640</name>
</gene>
<dbReference type="OrthoDB" id="63399at2"/>
<dbReference type="GO" id="GO:0043720">
    <property type="term" value="F:3-keto-5-aminohexanoate cleavage activity"/>
    <property type="evidence" value="ECO:0007669"/>
    <property type="project" value="InterPro"/>
</dbReference>
<dbReference type="Pfam" id="PF05853">
    <property type="entry name" value="BKACE"/>
    <property type="match status" value="1"/>
</dbReference>